<evidence type="ECO:0000256" key="1">
    <source>
        <dbReference type="ARBA" id="ARBA00022490"/>
    </source>
</evidence>
<dbReference type="Pfam" id="PF12807">
    <property type="entry name" value="eIF3_p135"/>
    <property type="match status" value="1"/>
</dbReference>
<dbReference type="Pfam" id="PF13236">
    <property type="entry name" value="CLU"/>
    <property type="match status" value="1"/>
</dbReference>
<dbReference type="OrthoDB" id="1414216at2759"/>
<feature type="compositionally biased region" description="Polar residues" evidence="2">
    <location>
        <begin position="1200"/>
        <end position="1215"/>
    </location>
</feature>
<keyword evidence="1" id="KW-0963">Cytoplasm</keyword>
<dbReference type="PANTHER" id="PTHR12601:SF6">
    <property type="entry name" value="CLUSTERED MITOCHONDRIA PROTEIN HOMOLOG"/>
    <property type="match status" value="1"/>
</dbReference>
<evidence type="ECO:0000313" key="4">
    <source>
        <dbReference type="EMBL" id="KAA8917693.1"/>
    </source>
</evidence>
<dbReference type="CDD" id="cd15466">
    <property type="entry name" value="CLU-central"/>
    <property type="match status" value="1"/>
</dbReference>
<dbReference type="SUPFAM" id="SSF103107">
    <property type="entry name" value="Hypothetical protein c14orf129, hspc210"/>
    <property type="match status" value="1"/>
</dbReference>
<evidence type="ECO:0000256" key="2">
    <source>
        <dbReference type="SAM" id="MobiDB-lite"/>
    </source>
</evidence>
<dbReference type="PROSITE" id="PS51823">
    <property type="entry name" value="CLU"/>
    <property type="match status" value="1"/>
</dbReference>
<keyword evidence="5" id="KW-1185">Reference proteome</keyword>
<dbReference type="AlphaFoldDB" id="A0A642VE92"/>
<protein>
    <recommendedName>
        <fullName evidence="3">Clu domain-containing protein</fullName>
    </recommendedName>
</protein>
<feature type="domain" description="Clu" evidence="3">
    <location>
        <begin position="359"/>
        <end position="612"/>
    </location>
</feature>
<dbReference type="Pfam" id="PF15044">
    <property type="entry name" value="CLU_N"/>
    <property type="match status" value="1"/>
</dbReference>
<dbReference type="InterPro" id="IPR033646">
    <property type="entry name" value="CLU-central"/>
</dbReference>
<gene>
    <name evidence="4" type="ORF">TRICI_000132</name>
</gene>
<dbReference type="PANTHER" id="PTHR12601">
    <property type="entry name" value="EUKARYOTIC TRANSLATION INITIATION FACTOR 3 SUBUNIT EIF-3"/>
    <property type="match status" value="1"/>
</dbReference>
<sequence length="1244" mass="139777">MGPMGCRRSGLKIVSGEEHVSLFFANAVCYLARLNIVVKCPPINDGRSKTADVKVQISKTEPINEVKQYLVDMISASQPFTCFSLWLNGEPVNKFIPVEEIPGIKDGCELQMVPDAYTEAESKLHITKVRELVGFDSENIKSLPAIDSGISLFEPLIKTVEKAAPSDDVEIDFSNESKKPEEMTEDEIAALKQAQMKPILDHPMAVPEDTSEDAPLLKHGKFTDLLPQIPSEHTKPALRSLQLSQWNPPPPNLKLKGHLLYLQASTLEGKTFHITSTTTGYYVSNCAGERFDPSPRKISGKYYTSHSLFALLGALSPAMAQQLEKNAQLLNERNPLTLVNPTNAFLSSPWYVREKKVEESNFGDISRTQESLFNTNRLDNSSVRDWNDDLQSTKEMPTQGDDVTIQDKVLRERLMNKLAFDFSDAAVKGAIAVVKGDIAPLNPSEPVDAQIFLSNNIFYSFGVDGIGTFANDGGDPAARYSVGKDLAGVNFVNRLDIDGLCVLATCVVDYCGRRVVCQGPVPGIFRQNTETNQIVYGGIENRETIVKSEEFEPYLQSIADTCHLKKHVVYDSKMENATELVTPVDTKGLAGTDGRRYVLDLYRLAPLDLSFVENYYNDKDAPYPHKIPVLRFEAVDEWFRNSLREELNKDKKEESEEEKKEKSKEQVEAERKEQEQKIKDLSAKYKLNPDVGFDAETIPKEHREQYKKDQQEVRDVCKFVTHKLIPNVVQDVLDGVQPAPLDGAQLTNVLHRRGINMRYLGAVHNAIEEKESAQLDVFKGLVVREAIVRSCKHLLNSLLKDAPTQVAPYIIAHFFNCLFDETSKPSFNLPEELKTIYPQLASFEDFTAESIFEKVAHLALCKFRLNVGKTWIDAFSRERFFRDLSIKMGLQWRARAYNFNNDQQEEQAVKTTNGKKSSSPVAVSSFCSGEDILNITPVVKASTYRSHYAEEALEVGRNSIFQNQETEVGKEFIYESLTLHEQVYGLIHPEVAKAYSQAAAVFNELSEMDIARDLTRKAIIISERCSGVDNAETIYFCLNLAFFEHRAGNSAGALFIIDHAIKLWTLVLGEDHPDTLTILLNVGTMLQSIKDYKRAIVWLKASIDLASKLFGEDSLQVATYCYQLSQPYILIQDYNEALNMVRRAHPIFEAKLGEDNKTTKDCKHWLDQLVQAAVQSARMQKISGMRRPVIPRGGGANMVRQPSSTQAPRQSSSMGDKSVDEIMKYINGETSSKKKKNKKSKKKN</sequence>
<feature type="region of interest" description="Disordered" evidence="2">
    <location>
        <begin position="649"/>
        <end position="676"/>
    </location>
</feature>
<organism evidence="4 5">
    <name type="scientific">Trichomonascus ciferrii</name>
    <dbReference type="NCBI Taxonomy" id="44093"/>
    <lineage>
        <taxon>Eukaryota</taxon>
        <taxon>Fungi</taxon>
        <taxon>Dikarya</taxon>
        <taxon>Ascomycota</taxon>
        <taxon>Saccharomycotina</taxon>
        <taxon>Dipodascomycetes</taxon>
        <taxon>Dipodascales</taxon>
        <taxon>Trichomonascaceae</taxon>
        <taxon>Trichomonascus</taxon>
        <taxon>Trichomonascus ciferrii complex</taxon>
    </lineage>
</organism>
<evidence type="ECO:0000313" key="5">
    <source>
        <dbReference type="Proteomes" id="UP000761534"/>
    </source>
</evidence>
<dbReference type="GO" id="GO:0048312">
    <property type="term" value="P:intracellular distribution of mitochondria"/>
    <property type="evidence" value="ECO:0007669"/>
    <property type="project" value="TreeGrafter"/>
</dbReference>
<dbReference type="EMBL" id="SWFS01000014">
    <property type="protein sequence ID" value="KAA8917693.1"/>
    <property type="molecule type" value="Genomic_DNA"/>
</dbReference>
<dbReference type="GO" id="GO:0003729">
    <property type="term" value="F:mRNA binding"/>
    <property type="evidence" value="ECO:0007669"/>
    <property type="project" value="TreeGrafter"/>
</dbReference>
<dbReference type="Pfam" id="PF13424">
    <property type="entry name" value="TPR_12"/>
    <property type="match status" value="1"/>
</dbReference>
<comment type="caution">
    <text evidence="4">The sequence shown here is derived from an EMBL/GenBank/DDBJ whole genome shotgun (WGS) entry which is preliminary data.</text>
</comment>
<reference evidence="4" key="1">
    <citation type="journal article" date="2019" name="G3 (Bethesda)">
        <title>Genome Assemblies of Two Rare Opportunistic Yeast Pathogens: Diutina rugosa (syn. Candida rugosa) and Trichomonascus ciferrii (syn. Candida ciferrii).</title>
        <authorList>
            <person name="Mixao V."/>
            <person name="Saus E."/>
            <person name="Hansen A.P."/>
            <person name="Lass-Florl C."/>
            <person name="Gabaldon T."/>
        </authorList>
    </citation>
    <scope>NUCLEOTIDE SEQUENCE</scope>
    <source>
        <strain evidence="4">CBS 4856</strain>
    </source>
</reference>
<proteinExistence type="predicted"/>
<dbReference type="VEuPathDB" id="FungiDB:TRICI_000132"/>
<accession>A0A642VE92</accession>
<feature type="compositionally biased region" description="Basic residues" evidence="2">
    <location>
        <begin position="1233"/>
        <end position="1244"/>
    </location>
</feature>
<dbReference type="InterPro" id="IPR011990">
    <property type="entry name" value="TPR-like_helical_dom_sf"/>
</dbReference>
<dbReference type="GO" id="GO:0005737">
    <property type="term" value="C:cytoplasm"/>
    <property type="evidence" value="ECO:0007669"/>
    <property type="project" value="TreeGrafter"/>
</dbReference>
<dbReference type="Gene3D" id="1.25.40.10">
    <property type="entry name" value="Tetratricopeptide repeat domain"/>
    <property type="match status" value="2"/>
</dbReference>
<name>A0A642VE92_9ASCO</name>
<feature type="region of interest" description="Disordered" evidence="2">
    <location>
        <begin position="1184"/>
        <end position="1244"/>
    </location>
</feature>
<dbReference type="InterPro" id="IPR028275">
    <property type="entry name" value="CLU_N"/>
</dbReference>
<dbReference type="InterPro" id="IPR023231">
    <property type="entry name" value="GSKIP_dom_sf"/>
</dbReference>
<dbReference type="SUPFAM" id="SSF48452">
    <property type="entry name" value="TPR-like"/>
    <property type="match status" value="1"/>
</dbReference>
<dbReference type="InterPro" id="IPR027523">
    <property type="entry name" value="CLU_prot"/>
</dbReference>
<evidence type="ECO:0000259" key="3">
    <source>
        <dbReference type="PROSITE" id="PS51823"/>
    </source>
</evidence>
<dbReference type="Proteomes" id="UP000761534">
    <property type="component" value="Unassembled WGS sequence"/>
</dbReference>
<dbReference type="InterPro" id="IPR025697">
    <property type="entry name" value="CLU_dom"/>
</dbReference>